<accession>A0A7K0BR73</accession>
<evidence type="ECO:0000313" key="3">
    <source>
        <dbReference type="EMBL" id="MQY03669.1"/>
    </source>
</evidence>
<dbReference type="RefSeq" id="WP_153531543.1">
    <property type="nucleotide sequence ID" value="NZ_WEGH01000001.1"/>
</dbReference>
<reference evidence="3 4" key="1">
    <citation type="submission" date="2019-10" db="EMBL/GenBank/DDBJ databases">
        <title>Actinomadura rubteroloni sp. nov. and Actinomadura macrotermitis sp. nov., isolated from the gut of fungus growing-termite Macrotermes natalensis.</title>
        <authorList>
            <person name="Benndorf R."/>
            <person name="Martin K."/>
            <person name="Kuefner M."/>
            <person name="De Beer W."/>
            <person name="Kaster A.-K."/>
            <person name="Vollmers J."/>
            <person name="Poulsen M."/>
            <person name="Beemelmanns C."/>
        </authorList>
    </citation>
    <scope>NUCLEOTIDE SEQUENCE [LARGE SCALE GENOMIC DNA]</scope>
    <source>
        <strain evidence="3 4">RB68</strain>
    </source>
</reference>
<comment type="caution">
    <text evidence="3">The sequence shown here is derived from an EMBL/GenBank/DDBJ whole genome shotgun (WGS) entry which is preliminary data.</text>
</comment>
<dbReference type="Proteomes" id="UP000487268">
    <property type="component" value="Unassembled WGS sequence"/>
</dbReference>
<feature type="chain" id="PRO_5029472259" evidence="2">
    <location>
        <begin position="29"/>
        <end position="123"/>
    </location>
</feature>
<evidence type="ECO:0000256" key="2">
    <source>
        <dbReference type="SAM" id="SignalP"/>
    </source>
</evidence>
<feature type="region of interest" description="Disordered" evidence="1">
    <location>
        <begin position="93"/>
        <end position="113"/>
    </location>
</feature>
<sequence length="123" mass="13445">MNVVNGVLKACGAGVLAFGLLAAPAASADVKPQVKEKIGVCHRTASDRHPYVFIVVDRHSADFRGHLAHRNNPARWKHGRRDYIDGLDGSVKSQGDCPKRKRHKHHHHHHGACRAVTPATDAC</sequence>
<dbReference type="OrthoDB" id="3544037at2"/>
<evidence type="ECO:0000313" key="4">
    <source>
        <dbReference type="Proteomes" id="UP000487268"/>
    </source>
</evidence>
<keyword evidence="4" id="KW-1185">Reference proteome</keyword>
<gene>
    <name evidence="3" type="ORF">ACRB68_17140</name>
</gene>
<organism evidence="3 4">
    <name type="scientific">Actinomadura macrotermitis</name>
    <dbReference type="NCBI Taxonomy" id="2585200"/>
    <lineage>
        <taxon>Bacteria</taxon>
        <taxon>Bacillati</taxon>
        <taxon>Actinomycetota</taxon>
        <taxon>Actinomycetes</taxon>
        <taxon>Streptosporangiales</taxon>
        <taxon>Thermomonosporaceae</taxon>
        <taxon>Actinomadura</taxon>
    </lineage>
</organism>
<feature type="compositionally biased region" description="Basic residues" evidence="1">
    <location>
        <begin position="99"/>
        <end position="112"/>
    </location>
</feature>
<dbReference type="AlphaFoldDB" id="A0A7K0BR73"/>
<proteinExistence type="predicted"/>
<name>A0A7K0BR73_9ACTN</name>
<evidence type="ECO:0000256" key="1">
    <source>
        <dbReference type="SAM" id="MobiDB-lite"/>
    </source>
</evidence>
<dbReference type="EMBL" id="WEGH01000001">
    <property type="protein sequence ID" value="MQY03669.1"/>
    <property type="molecule type" value="Genomic_DNA"/>
</dbReference>
<feature type="signal peptide" evidence="2">
    <location>
        <begin position="1"/>
        <end position="28"/>
    </location>
</feature>
<keyword evidence="2" id="KW-0732">Signal</keyword>
<protein>
    <submittedName>
        <fullName evidence="3">Uncharacterized protein</fullName>
    </submittedName>
</protein>